<organism evidence="2 3">
    <name type="scientific">Nesterenkonia xinjiangensis</name>
    <dbReference type="NCBI Taxonomy" id="225327"/>
    <lineage>
        <taxon>Bacteria</taxon>
        <taxon>Bacillati</taxon>
        <taxon>Actinomycetota</taxon>
        <taxon>Actinomycetes</taxon>
        <taxon>Micrococcales</taxon>
        <taxon>Micrococcaceae</taxon>
        <taxon>Nesterenkonia</taxon>
    </lineage>
</organism>
<dbReference type="SUPFAM" id="SSF53335">
    <property type="entry name" value="S-adenosyl-L-methionine-dependent methyltransferases"/>
    <property type="match status" value="1"/>
</dbReference>
<keyword evidence="2" id="KW-0808">Transferase</keyword>
<name>A0A7Z0GLE6_9MICC</name>
<sequence length="207" mass="22444">MTSAAHTDDADWDAYYRRTAGREPRPLLLDAMAHVPAKDLRPASAIDLGCGDGTESLHLLRAGFHVTAVDRESAAVELVATRARRDGLDSGLTAAVEDLEAVEPPRADLLLSCMSLPFLGPTALATLWERILAALHPGGVLAVNLLGDRDSWAHGDTAVAGMTFHRRNEVEAMMSGLGILQLEEHEFDGPSGRGPKHWHRYDVIARR</sequence>
<dbReference type="AlphaFoldDB" id="A0A7Z0GLE6"/>
<dbReference type="GO" id="GO:0032259">
    <property type="term" value="P:methylation"/>
    <property type="evidence" value="ECO:0007669"/>
    <property type="project" value="UniProtKB-KW"/>
</dbReference>
<accession>A0A7Z0GLE6</accession>
<dbReference type="InterPro" id="IPR029063">
    <property type="entry name" value="SAM-dependent_MTases_sf"/>
</dbReference>
<dbReference type="Pfam" id="PF03848">
    <property type="entry name" value="TehB"/>
    <property type="match status" value="1"/>
</dbReference>
<reference evidence="2 3" key="1">
    <citation type="submission" date="2020-07" db="EMBL/GenBank/DDBJ databases">
        <title>Sequencing the genomes of 1000 actinobacteria strains.</title>
        <authorList>
            <person name="Klenk H.-P."/>
        </authorList>
    </citation>
    <scope>NUCLEOTIDE SEQUENCE [LARGE SCALE GENOMIC DNA]</scope>
    <source>
        <strain evidence="2 3">DSM 15475</strain>
    </source>
</reference>
<protein>
    <submittedName>
        <fullName evidence="2">Trans-aconitate methyltransferase</fullName>
    </submittedName>
</protein>
<evidence type="ECO:0000259" key="1">
    <source>
        <dbReference type="Pfam" id="PF03848"/>
    </source>
</evidence>
<dbReference type="Gene3D" id="3.40.50.150">
    <property type="entry name" value="Vaccinia Virus protein VP39"/>
    <property type="match status" value="1"/>
</dbReference>
<keyword evidence="2" id="KW-0489">Methyltransferase</keyword>
<dbReference type="Proteomes" id="UP000535437">
    <property type="component" value="Unassembled WGS sequence"/>
</dbReference>
<comment type="caution">
    <text evidence="2">The sequence shown here is derived from an EMBL/GenBank/DDBJ whole genome shotgun (WGS) entry which is preliminary data.</text>
</comment>
<gene>
    <name evidence="2" type="ORF">HNR09_001481</name>
</gene>
<feature type="domain" description="Tellurite resistance methyltransferase TehB-like" evidence="1">
    <location>
        <begin position="37"/>
        <end position="140"/>
    </location>
</feature>
<evidence type="ECO:0000313" key="2">
    <source>
        <dbReference type="EMBL" id="NYJ78070.1"/>
    </source>
</evidence>
<dbReference type="RefSeq" id="WP_246348756.1">
    <property type="nucleotide sequence ID" value="NZ_BAAALL010000002.1"/>
</dbReference>
<dbReference type="CDD" id="cd02440">
    <property type="entry name" value="AdoMet_MTases"/>
    <property type="match status" value="1"/>
</dbReference>
<dbReference type="GO" id="GO:0008168">
    <property type="term" value="F:methyltransferase activity"/>
    <property type="evidence" value="ECO:0007669"/>
    <property type="project" value="UniProtKB-KW"/>
</dbReference>
<proteinExistence type="predicted"/>
<dbReference type="InterPro" id="IPR015985">
    <property type="entry name" value="TehB-like_dom"/>
</dbReference>
<keyword evidence="3" id="KW-1185">Reference proteome</keyword>
<evidence type="ECO:0000313" key="3">
    <source>
        <dbReference type="Proteomes" id="UP000535437"/>
    </source>
</evidence>
<dbReference type="EMBL" id="JACCFY010000001">
    <property type="protein sequence ID" value="NYJ78070.1"/>
    <property type="molecule type" value="Genomic_DNA"/>
</dbReference>